<keyword evidence="3 6" id="KW-0812">Transmembrane</keyword>
<dbReference type="Proteomes" id="UP001524547">
    <property type="component" value="Unassembled WGS sequence"/>
</dbReference>
<evidence type="ECO:0000256" key="2">
    <source>
        <dbReference type="ARBA" id="ARBA00005268"/>
    </source>
</evidence>
<feature type="transmembrane region" description="Helical" evidence="6">
    <location>
        <begin position="128"/>
        <end position="148"/>
    </location>
</feature>
<comment type="subcellular location">
    <subcellularLocation>
        <location evidence="1">Membrane</location>
        <topology evidence="1">Multi-pass membrane protein</topology>
    </subcellularLocation>
</comment>
<evidence type="ECO:0000256" key="6">
    <source>
        <dbReference type="SAM" id="Phobius"/>
    </source>
</evidence>
<keyword evidence="4 6" id="KW-1133">Transmembrane helix</keyword>
<keyword evidence="8" id="KW-1185">Reference proteome</keyword>
<dbReference type="PANTHER" id="PTHR30028">
    <property type="entry name" value="UPF0014 INNER MEMBRANE PROTEIN YBBM-RELATED"/>
    <property type="match status" value="1"/>
</dbReference>
<comment type="similarity">
    <text evidence="2">Belongs to the UPF0014 family.</text>
</comment>
<organism evidence="7 8">
    <name type="scientific">Rhizosaccharibacter radicis</name>
    <dbReference type="NCBI Taxonomy" id="2782605"/>
    <lineage>
        <taxon>Bacteria</taxon>
        <taxon>Pseudomonadati</taxon>
        <taxon>Pseudomonadota</taxon>
        <taxon>Alphaproteobacteria</taxon>
        <taxon>Acetobacterales</taxon>
        <taxon>Acetobacteraceae</taxon>
        <taxon>Rhizosaccharibacter</taxon>
    </lineage>
</organism>
<dbReference type="RefSeq" id="WP_422918304.1">
    <property type="nucleotide sequence ID" value="NZ_JAMZEJ010000001.1"/>
</dbReference>
<evidence type="ECO:0000256" key="4">
    <source>
        <dbReference type="ARBA" id="ARBA00022989"/>
    </source>
</evidence>
<reference evidence="7 8" key="1">
    <citation type="submission" date="2022-06" db="EMBL/GenBank/DDBJ databases">
        <title>Rhizosaccharibacter gen. nov. sp. nov. KSS12, endophytic bacteria isolated from sugarcane.</title>
        <authorList>
            <person name="Pitiwittayakul N."/>
        </authorList>
    </citation>
    <scope>NUCLEOTIDE SEQUENCE [LARGE SCALE GENOMIC DNA]</scope>
    <source>
        <strain evidence="7 8">KSS12</strain>
    </source>
</reference>
<feature type="transmembrane region" description="Helical" evidence="6">
    <location>
        <begin position="225"/>
        <end position="247"/>
    </location>
</feature>
<evidence type="ECO:0000313" key="8">
    <source>
        <dbReference type="Proteomes" id="UP001524547"/>
    </source>
</evidence>
<accession>A0ABT1VTA1</accession>
<name>A0ABT1VTA1_9PROT</name>
<protein>
    <submittedName>
        <fullName evidence="7">Iron export ABC transporter permease subunit FetB</fullName>
    </submittedName>
</protein>
<evidence type="ECO:0000256" key="1">
    <source>
        <dbReference type="ARBA" id="ARBA00004141"/>
    </source>
</evidence>
<dbReference type="Pfam" id="PF03649">
    <property type="entry name" value="UPF0014"/>
    <property type="match status" value="1"/>
</dbReference>
<feature type="transmembrane region" description="Helical" evidence="6">
    <location>
        <begin position="195"/>
        <end position="213"/>
    </location>
</feature>
<feature type="transmembrane region" description="Helical" evidence="6">
    <location>
        <begin position="43"/>
        <end position="76"/>
    </location>
</feature>
<evidence type="ECO:0000256" key="3">
    <source>
        <dbReference type="ARBA" id="ARBA00022692"/>
    </source>
</evidence>
<dbReference type="InterPro" id="IPR005226">
    <property type="entry name" value="UPF0014_fam"/>
</dbReference>
<gene>
    <name evidence="7" type="primary">fetB</name>
    <name evidence="7" type="ORF">NFI88_01775</name>
</gene>
<feature type="transmembrane region" description="Helical" evidence="6">
    <location>
        <begin position="96"/>
        <end position="116"/>
    </location>
</feature>
<sequence>MNAILLSPLDLAVAATLLAAEAVLSMLFGLGLHRPLLVATSRMVVQLVLVGYVLRFVFAVASPALILLLVVLMILIAAREVAARPRQRLRGGGNLLIGFASVASSTALTVILALTTAIQPTPWWTPQYAIPLAGIVLGSVLSAASLSLDHVLDRAAGDRAAIEARLLLGHSFRDATAGLRLDATRRGMLPIVNQMSAAGLVTLPGIMTGQILAGADPIQSVKYQILLMLLLGGGSVMASFLAAALALRRLTDDRQRLRLDWLENRRPARSRLR</sequence>
<dbReference type="EMBL" id="JAMZEJ010000001">
    <property type="protein sequence ID" value="MCQ8239569.1"/>
    <property type="molecule type" value="Genomic_DNA"/>
</dbReference>
<proteinExistence type="inferred from homology"/>
<comment type="caution">
    <text evidence="7">The sequence shown here is derived from an EMBL/GenBank/DDBJ whole genome shotgun (WGS) entry which is preliminary data.</text>
</comment>
<evidence type="ECO:0000256" key="5">
    <source>
        <dbReference type="ARBA" id="ARBA00023136"/>
    </source>
</evidence>
<keyword evidence="5 6" id="KW-0472">Membrane</keyword>
<dbReference type="PANTHER" id="PTHR30028:SF0">
    <property type="entry name" value="PROTEIN ALUMINUM SENSITIVE 3"/>
    <property type="match status" value="1"/>
</dbReference>
<evidence type="ECO:0000313" key="7">
    <source>
        <dbReference type="EMBL" id="MCQ8239569.1"/>
    </source>
</evidence>